<gene>
    <name evidence="2" type="ORF">Afil01_43560</name>
</gene>
<dbReference type="AlphaFoldDB" id="A0A9W6WAD5"/>
<protein>
    <submittedName>
        <fullName evidence="2">Uncharacterized protein</fullName>
    </submittedName>
</protein>
<comment type="caution">
    <text evidence="2">The sequence shown here is derived from an EMBL/GenBank/DDBJ whole genome shotgun (WGS) entry which is preliminary data.</text>
</comment>
<dbReference type="EMBL" id="BSTX01000003">
    <property type="protein sequence ID" value="GLZ79549.1"/>
    <property type="molecule type" value="Genomic_DNA"/>
</dbReference>
<evidence type="ECO:0000313" key="3">
    <source>
        <dbReference type="Proteomes" id="UP001165079"/>
    </source>
</evidence>
<accession>A0A9W6WAD5</accession>
<name>A0A9W6WAD5_9ACTN</name>
<organism evidence="2 3">
    <name type="scientific">Actinorhabdospora filicis</name>
    <dbReference type="NCBI Taxonomy" id="1785913"/>
    <lineage>
        <taxon>Bacteria</taxon>
        <taxon>Bacillati</taxon>
        <taxon>Actinomycetota</taxon>
        <taxon>Actinomycetes</taxon>
        <taxon>Micromonosporales</taxon>
        <taxon>Micromonosporaceae</taxon>
        <taxon>Actinorhabdospora</taxon>
    </lineage>
</organism>
<feature type="region of interest" description="Disordered" evidence="1">
    <location>
        <begin position="104"/>
        <end position="149"/>
    </location>
</feature>
<sequence length="149" mass="15405">MGGEVLKVQLEDVLAASQHLSEMADVYDGIIGKFKSAGSSTTAFESGSASGPYGAAINKLWTISANTSDNLDASARTLIRYINAVCATDAAAAAELKRDRDAFNASLAEQERDSGGDLGNELPEVKPGDPDGTTVDEPTDTPADRPGGN</sequence>
<dbReference type="RefSeq" id="WP_285664702.1">
    <property type="nucleotide sequence ID" value="NZ_BSTX01000003.1"/>
</dbReference>
<proteinExistence type="predicted"/>
<keyword evidence="3" id="KW-1185">Reference proteome</keyword>
<evidence type="ECO:0000313" key="2">
    <source>
        <dbReference type="EMBL" id="GLZ79549.1"/>
    </source>
</evidence>
<reference evidence="2" key="1">
    <citation type="submission" date="2023-03" db="EMBL/GenBank/DDBJ databases">
        <title>Actinorhabdospora filicis NBRC 111898.</title>
        <authorList>
            <person name="Ichikawa N."/>
            <person name="Sato H."/>
            <person name="Tonouchi N."/>
        </authorList>
    </citation>
    <scope>NUCLEOTIDE SEQUENCE</scope>
    <source>
        <strain evidence="2">NBRC 111898</strain>
    </source>
</reference>
<evidence type="ECO:0000256" key="1">
    <source>
        <dbReference type="SAM" id="MobiDB-lite"/>
    </source>
</evidence>
<dbReference type="Proteomes" id="UP001165079">
    <property type="component" value="Unassembled WGS sequence"/>
</dbReference>